<dbReference type="InterPro" id="IPR026992">
    <property type="entry name" value="DIOX_N"/>
</dbReference>
<dbReference type="GO" id="GO:0051213">
    <property type="term" value="F:dioxygenase activity"/>
    <property type="evidence" value="ECO:0007669"/>
    <property type="project" value="UniProtKB-KW"/>
</dbReference>
<evidence type="ECO:0000256" key="3">
    <source>
        <dbReference type="ARBA" id="ARBA00012531"/>
    </source>
</evidence>
<dbReference type="Proteomes" id="UP000245535">
    <property type="component" value="Unassembled WGS sequence"/>
</dbReference>
<evidence type="ECO:0000259" key="11">
    <source>
        <dbReference type="PROSITE" id="PS51471"/>
    </source>
</evidence>
<name>A0A315Z8Q0_SEDFL</name>
<evidence type="ECO:0000256" key="5">
    <source>
        <dbReference type="ARBA" id="ARBA00022666"/>
    </source>
</evidence>
<dbReference type="PROSITE" id="PS51471">
    <property type="entry name" value="FE2OG_OXY"/>
    <property type="match status" value="1"/>
</dbReference>
<keyword evidence="13" id="KW-1185">Reference proteome</keyword>
<dbReference type="PANTHER" id="PTHR47990">
    <property type="entry name" value="2-OXOGLUTARATE (2OG) AND FE(II)-DEPENDENT OXYGENASE SUPERFAMILY PROTEIN-RELATED"/>
    <property type="match status" value="1"/>
</dbReference>
<evidence type="ECO:0000256" key="9">
    <source>
        <dbReference type="ARBA" id="ARBA00049359"/>
    </source>
</evidence>
<dbReference type="EC" id="1.13.12.19" evidence="3"/>
<dbReference type="AlphaFoldDB" id="A0A315Z8Q0"/>
<dbReference type="GO" id="GO:0102276">
    <property type="term" value="F:2-oxoglutarate oxygenase/decarboxylase (ethylene-forming) activity"/>
    <property type="evidence" value="ECO:0007669"/>
    <property type="project" value="UniProtKB-EC"/>
</dbReference>
<sequence>MTSVEIAKVDFLDFVSGDAERKEKFVQEIGDSFAEIGFVIVKNHGVSKELRDKLYEASKKFFELEDTIKDQYEIESLAGQRGYTGKKKETAKGSEIPDLKEFYHIGQNIQGENTEGYPENIWPSEVAEFKTYGEEVYKTFEDTGRNLLKAIALYLGLYESYFDSKIENGNSILRLLHYFPIENTDEIEDGAIRAAAHEDINLITLLMGGSAEGLQAQAKDGTWVDVNPEPDEIVINIGDMLQRLTNNRLRSTTHRVINPRKELLHTSRYSTPFFLHPKSEMDLTCLKSCISESNPKRYDDTTAGNYLMERLKELGLLK</sequence>
<comment type="similarity">
    <text evidence="10">Belongs to the iron/ascorbate-dependent oxidoreductase family.</text>
</comment>
<dbReference type="EMBL" id="QGDO01000005">
    <property type="protein sequence ID" value="PWJ40070.1"/>
    <property type="molecule type" value="Genomic_DNA"/>
</dbReference>
<evidence type="ECO:0000256" key="6">
    <source>
        <dbReference type="ARBA" id="ARBA00031011"/>
    </source>
</evidence>
<evidence type="ECO:0000256" key="1">
    <source>
        <dbReference type="ARBA" id="ARBA00004767"/>
    </source>
</evidence>
<dbReference type="RefSeq" id="WP_109620466.1">
    <property type="nucleotide sequence ID" value="NZ_QGDO01000005.1"/>
</dbReference>
<keyword evidence="10" id="KW-0479">Metal-binding</keyword>
<dbReference type="OrthoDB" id="21825at2"/>
<dbReference type="Pfam" id="PF03171">
    <property type="entry name" value="2OG-FeII_Oxy"/>
    <property type="match status" value="1"/>
</dbReference>
<evidence type="ECO:0000256" key="4">
    <source>
        <dbReference type="ARBA" id="ARBA00019045"/>
    </source>
</evidence>
<keyword evidence="10" id="KW-0560">Oxidoreductase</keyword>
<keyword evidence="12" id="KW-0223">Dioxygenase</keyword>
<evidence type="ECO:0000313" key="12">
    <source>
        <dbReference type="EMBL" id="PWJ40070.1"/>
    </source>
</evidence>
<evidence type="ECO:0000256" key="2">
    <source>
        <dbReference type="ARBA" id="ARBA00012293"/>
    </source>
</evidence>
<dbReference type="InterPro" id="IPR027443">
    <property type="entry name" value="IPNS-like_sf"/>
</dbReference>
<dbReference type="InterPro" id="IPR044861">
    <property type="entry name" value="IPNS-like_FE2OG_OXY"/>
</dbReference>
<comment type="catalytic activity">
    <reaction evidence="8">
        <text>2-oxoglutarate + O2 + 2 H(+) = ethene + 3 CO2 + H2O</text>
        <dbReference type="Rhea" id="RHEA:31523"/>
        <dbReference type="ChEBI" id="CHEBI:15377"/>
        <dbReference type="ChEBI" id="CHEBI:15378"/>
        <dbReference type="ChEBI" id="CHEBI:15379"/>
        <dbReference type="ChEBI" id="CHEBI:16526"/>
        <dbReference type="ChEBI" id="CHEBI:16810"/>
        <dbReference type="ChEBI" id="CHEBI:18153"/>
        <dbReference type="EC" id="1.13.12.19"/>
    </reaction>
</comment>
<keyword evidence="5" id="KW-0266">Ethylene biosynthesis</keyword>
<dbReference type="GO" id="GO:0046872">
    <property type="term" value="F:metal ion binding"/>
    <property type="evidence" value="ECO:0007669"/>
    <property type="project" value="UniProtKB-KW"/>
</dbReference>
<feature type="domain" description="Fe2OG dioxygenase" evidence="11">
    <location>
        <begin position="168"/>
        <end position="277"/>
    </location>
</feature>
<evidence type="ECO:0000256" key="7">
    <source>
        <dbReference type="ARBA" id="ARBA00031282"/>
    </source>
</evidence>
<gene>
    <name evidence="12" type="ORF">BC781_105133</name>
</gene>
<evidence type="ECO:0000256" key="8">
    <source>
        <dbReference type="ARBA" id="ARBA00047725"/>
    </source>
</evidence>
<organism evidence="12 13">
    <name type="scientific">Sediminitomix flava</name>
    <dbReference type="NCBI Taxonomy" id="379075"/>
    <lineage>
        <taxon>Bacteria</taxon>
        <taxon>Pseudomonadati</taxon>
        <taxon>Bacteroidota</taxon>
        <taxon>Cytophagia</taxon>
        <taxon>Cytophagales</taxon>
        <taxon>Flammeovirgaceae</taxon>
        <taxon>Sediminitomix</taxon>
    </lineage>
</organism>
<dbReference type="SUPFAM" id="SSF51197">
    <property type="entry name" value="Clavaminate synthase-like"/>
    <property type="match status" value="1"/>
</dbReference>
<dbReference type="InterPro" id="IPR005123">
    <property type="entry name" value="Oxoglu/Fe-dep_dioxygenase_dom"/>
</dbReference>
<accession>A0A315Z8Q0</accession>
<comment type="caution">
    <text evidence="12">The sequence shown here is derived from an EMBL/GenBank/DDBJ whole genome shotgun (WGS) entry which is preliminary data.</text>
</comment>
<dbReference type="Pfam" id="PF14226">
    <property type="entry name" value="DIOX_N"/>
    <property type="match status" value="1"/>
</dbReference>
<dbReference type="InterPro" id="IPR050231">
    <property type="entry name" value="Iron_ascorbate_oxido_reductase"/>
</dbReference>
<comment type="catalytic activity">
    <reaction evidence="9">
        <text>L-arginine + 2-oxoglutarate + O2 = guanidine + L-glutamate 5-semialdehyde + succinate + CO2</text>
        <dbReference type="Rhea" id="RHEA:31535"/>
        <dbReference type="ChEBI" id="CHEBI:15379"/>
        <dbReference type="ChEBI" id="CHEBI:16526"/>
        <dbReference type="ChEBI" id="CHEBI:16810"/>
        <dbReference type="ChEBI" id="CHEBI:30031"/>
        <dbReference type="ChEBI" id="CHEBI:30087"/>
        <dbReference type="ChEBI" id="CHEBI:32682"/>
        <dbReference type="ChEBI" id="CHEBI:58066"/>
        <dbReference type="EC" id="1.14.20.7"/>
    </reaction>
</comment>
<reference evidence="12 13" key="1">
    <citation type="submission" date="2018-03" db="EMBL/GenBank/DDBJ databases">
        <title>Genomic Encyclopedia of Archaeal and Bacterial Type Strains, Phase II (KMG-II): from individual species to whole genera.</title>
        <authorList>
            <person name="Goeker M."/>
        </authorList>
    </citation>
    <scope>NUCLEOTIDE SEQUENCE [LARGE SCALE GENOMIC DNA]</scope>
    <source>
        <strain evidence="12 13">DSM 28229</strain>
    </source>
</reference>
<evidence type="ECO:0000313" key="13">
    <source>
        <dbReference type="Proteomes" id="UP000245535"/>
    </source>
</evidence>
<dbReference type="EC" id="1.14.20.7" evidence="2"/>
<comment type="pathway">
    <text evidence="1">Alkene biosynthesis; ethylene biosynthesis via 2-oxoglutarate.</text>
</comment>
<dbReference type="GO" id="GO:0009693">
    <property type="term" value="P:ethylene biosynthetic process"/>
    <property type="evidence" value="ECO:0007669"/>
    <property type="project" value="UniProtKB-KW"/>
</dbReference>
<evidence type="ECO:0000256" key="10">
    <source>
        <dbReference type="RuleBase" id="RU003682"/>
    </source>
</evidence>
<proteinExistence type="inferred from homology"/>
<protein>
    <recommendedName>
        <fullName evidence="4">2-oxoglutarate-dependent ethylene/succinate-forming enzyme</fullName>
        <ecNumber evidence="3">1.13.12.19</ecNumber>
        <ecNumber evidence="2">1.14.20.7</ecNumber>
    </recommendedName>
    <alternativeName>
        <fullName evidence="6">2-oxoglutarate dioxygenase (ethylene-forming)</fullName>
    </alternativeName>
    <alternativeName>
        <fullName evidence="7">2-oxoglutarate/L-arginine monooxygenase/decarboxylase (succinate-forming)</fullName>
    </alternativeName>
</protein>
<keyword evidence="10" id="KW-0408">Iron</keyword>
<dbReference type="Gene3D" id="2.60.120.330">
    <property type="entry name" value="B-lactam Antibiotic, Isopenicillin N Synthase, Chain"/>
    <property type="match status" value="1"/>
</dbReference>
<dbReference type="PRINTS" id="PR00682">
    <property type="entry name" value="IPNSYNTHASE"/>
</dbReference>